<reference evidence="1 2" key="1">
    <citation type="journal article" date="2021" name="Elife">
        <title>Chloroplast acquisition without the gene transfer in kleptoplastic sea slugs, Plakobranchus ocellatus.</title>
        <authorList>
            <person name="Maeda T."/>
            <person name="Takahashi S."/>
            <person name="Yoshida T."/>
            <person name="Shimamura S."/>
            <person name="Takaki Y."/>
            <person name="Nagai Y."/>
            <person name="Toyoda A."/>
            <person name="Suzuki Y."/>
            <person name="Arimoto A."/>
            <person name="Ishii H."/>
            <person name="Satoh N."/>
            <person name="Nishiyama T."/>
            <person name="Hasebe M."/>
            <person name="Maruyama T."/>
            <person name="Minagawa J."/>
            <person name="Obokata J."/>
            <person name="Shigenobu S."/>
        </authorList>
    </citation>
    <scope>NUCLEOTIDE SEQUENCE [LARGE SCALE GENOMIC DNA]</scope>
</reference>
<gene>
    <name evidence="1" type="ORF">ElyMa_003241000</name>
</gene>
<comment type="caution">
    <text evidence="1">The sequence shown here is derived from an EMBL/GenBank/DDBJ whole genome shotgun (WGS) entry which is preliminary data.</text>
</comment>
<keyword evidence="2" id="KW-1185">Reference proteome</keyword>
<dbReference type="EMBL" id="BMAT01006665">
    <property type="protein sequence ID" value="GFS17516.1"/>
    <property type="molecule type" value="Genomic_DNA"/>
</dbReference>
<sequence>MKASSVLQLFLEVAAKASEIATVIRKEKALLDLLVEEKPEIEKNNQYFQDFKTLADVLIQETVRHFISQKIPNLGESIYGEESNTFTNIKGDTITIEIFHKQEDTKDLLSILHFILTFPD</sequence>
<dbReference type="Proteomes" id="UP000762676">
    <property type="component" value="Unassembled WGS sequence"/>
</dbReference>
<dbReference type="AlphaFoldDB" id="A0AAV4J852"/>
<evidence type="ECO:0000313" key="2">
    <source>
        <dbReference type="Proteomes" id="UP000762676"/>
    </source>
</evidence>
<protein>
    <submittedName>
        <fullName evidence="1">Inositol polyphosphate 1-phosphatase</fullName>
    </submittedName>
</protein>
<dbReference type="SUPFAM" id="SSF56655">
    <property type="entry name" value="Carbohydrate phosphatase"/>
    <property type="match status" value="1"/>
</dbReference>
<name>A0AAV4J852_9GAST</name>
<accession>A0AAV4J852</accession>
<proteinExistence type="predicted"/>
<organism evidence="1 2">
    <name type="scientific">Elysia marginata</name>
    <dbReference type="NCBI Taxonomy" id="1093978"/>
    <lineage>
        <taxon>Eukaryota</taxon>
        <taxon>Metazoa</taxon>
        <taxon>Spiralia</taxon>
        <taxon>Lophotrochozoa</taxon>
        <taxon>Mollusca</taxon>
        <taxon>Gastropoda</taxon>
        <taxon>Heterobranchia</taxon>
        <taxon>Euthyneura</taxon>
        <taxon>Panpulmonata</taxon>
        <taxon>Sacoglossa</taxon>
        <taxon>Placobranchoidea</taxon>
        <taxon>Plakobranchidae</taxon>
        <taxon>Elysia</taxon>
    </lineage>
</organism>
<dbReference type="Gene3D" id="3.30.540.10">
    <property type="entry name" value="Fructose-1,6-Bisphosphatase, subunit A, domain 1"/>
    <property type="match status" value="1"/>
</dbReference>
<evidence type="ECO:0000313" key="1">
    <source>
        <dbReference type="EMBL" id="GFS17516.1"/>
    </source>
</evidence>